<evidence type="ECO:0000256" key="5">
    <source>
        <dbReference type="SAM" id="SignalP"/>
    </source>
</evidence>
<proteinExistence type="inferred from homology"/>
<dbReference type="OMA" id="WRPWPQY"/>
<evidence type="ECO:0000313" key="7">
    <source>
        <dbReference type="Proteomes" id="UP000001514"/>
    </source>
</evidence>
<dbReference type="InterPro" id="IPR006766">
    <property type="entry name" value="EXORDIUM-like"/>
</dbReference>
<dbReference type="EMBL" id="GL377650">
    <property type="protein sequence ID" value="EFJ10958.1"/>
    <property type="molecule type" value="Genomic_DNA"/>
</dbReference>
<evidence type="ECO:0000256" key="3">
    <source>
        <dbReference type="ARBA" id="ARBA00022729"/>
    </source>
</evidence>
<evidence type="ECO:0000313" key="6">
    <source>
        <dbReference type="EMBL" id="EFJ10958.1"/>
    </source>
</evidence>
<keyword evidence="3 5" id="KW-0732">Signal</keyword>
<dbReference type="PANTHER" id="PTHR31279:SF4">
    <property type="entry name" value="PROTEIN EXORDIUM-LIKE 5"/>
    <property type="match status" value="1"/>
</dbReference>
<gene>
    <name evidence="6" type="ORF">SELMODRAFT_126979</name>
</gene>
<feature type="chain" id="PRO_5003123114" description="Phosphate-induced protein 1" evidence="5">
    <location>
        <begin position="19"/>
        <end position="347"/>
    </location>
</feature>
<dbReference type="Proteomes" id="UP000001514">
    <property type="component" value="Unassembled WGS sequence"/>
</dbReference>
<evidence type="ECO:0000256" key="2">
    <source>
        <dbReference type="ARBA" id="ARBA00022525"/>
    </source>
</evidence>
<dbReference type="PANTHER" id="PTHR31279">
    <property type="entry name" value="PROTEIN EXORDIUM-LIKE 5"/>
    <property type="match status" value="1"/>
</dbReference>
<dbReference type="GO" id="GO:0005576">
    <property type="term" value="C:extracellular region"/>
    <property type="evidence" value="ECO:0007669"/>
    <property type="project" value="UniProtKB-SubCell"/>
</dbReference>
<dbReference type="AlphaFoldDB" id="D8SX21"/>
<reference evidence="6 7" key="1">
    <citation type="journal article" date="2011" name="Science">
        <title>The Selaginella genome identifies genetic changes associated with the evolution of vascular plants.</title>
        <authorList>
            <person name="Banks J.A."/>
            <person name="Nishiyama T."/>
            <person name="Hasebe M."/>
            <person name="Bowman J.L."/>
            <person name="Gribskov M."/>
            <person name="dePamphilis C."/>
            <person name="Albert V.A."/>
            <person name="Aono N."/>
            <person name="Aoyama T."/>
            <person name="Ambrose B.A."/>
            <person name="Ashton N.W."/>
            <person name="Axtell M.J."/>
            <person name="Barker E."/>
            <person name="Barker M.S."/>
            <person name="Bennetzen J.L."/>
            <person name="Bonawitz N.D."/>
            <person name="Chapple C."/>
            <person name="Cheng C."/>
            <person name="Correa L.G."/>
            <person name="Dacre M."/>
            <person name="DeBarry J."/>
            <person name="Dreyer I."/>
            <person name="Elias M."/>
            <person name="Engstrom E.M."/>
            <person name="Estelle M."/>
            <person name="Feng L."/>
            <person name="Finet C."/>
            <person name="Floyd S.K."/>
            <person name="Frommer W.B."/>
            <person name="Fujita T."/>
            <person name="Gramzow L."/>
            <person name="Gutensohn M."/>
            <person name="Harholt J."/>
            <person name="Hattori M."/>
            <person name="Heyl A."/>
            <person name="Hirai T."/>
            <person name="Hiwatashi Y."/>
            <person name="Ishikawa M."/>
            <person name="Iwata M."/>
            <person name="Karol K.G."/>
            <person name="Koehler B."/>
            <person name="Kolukisaoglu U."/>
            <person name="Kubo M."/>
            <person name="Kurata T."/>
            <person name="Lalonde S."/>
            <person name="Li K."/>
            <person name="Li Y."/>
            <person name="Litt A."/>
            <person name="Lyons E."/>
            <person name="Manning G."/>
            <person name="Maruyama T."/>
            <person name="Michael T.P."/>
            <person name="Mikami K."/>
            <person name="Miyazaki S."/>
            <person name="Morinaga S."/>
            <person name="Murata T."/>
            <person name="Mueller-Roeber B."/>
            <person name="Nelson D.R."/>
            <person name="Obara M."/>
            <person name="Oguri Y."/>
            <person name="Olmstead R.G."/>
            <person name="Onodera N."/>
            <person name="Petersen B.L."/>
            <person name="Pils B."/>
            <person name="Prigge M."/>
            <person name="Rensing S.A."/>
            <person name="Riano-Pachon D.M."/>
            <person name="Roberts A.W."/>
            <person name="Sato Y."/>
            <person name="Scheller H.V."/>
            <person name="Schulz B."/>
            <person name="Schulz C."/>
            <person name="Shakirov E.V."/>
            <person name="Shibagaki N."/>
            <person name="Shinohara N."/>
            <person name="Shippen D.E."/>
            <person name="Soerensen I."/>
            <person name="Sotooka R."/>
            <person name="Sugimoto N."/>
            <person name="Sugita M."/>
            <person name="Sumikawa N."/>
            <person name="Tanurdzic M."/>
            <person name="Theissen G."/>
            <person name="Ulvskov P."/>
            <person name="Wakazuki S."/>
            <person name="Weng J.K."/>
            <person name="Willats W.W."/>
            <person name="Wipf D."/>
            <person name="Wolf P.G."/>
            <person name="Yang L."/>
            <person name="Zimmer A.D."/>
            <person name="Zhu Q."/>
            <person name="Mitros T."/>
            <person name="Hellsten U."/>
            <person name="Loque D."/>
            <person name="Otillar R."/>
            <person name="Salamov A."/>
            <person name="Schmutz J."/>
            <person name="Shapiro H."/>
            <person name="Lindquist E."/>
            <person name="Lucas S."/>
            <person name="Rokhsar D."/>
            <person name="Grigoriev I.V."/>
        </authorList>
    </citation>
    <scope>NUCLEOTIDE SEQUENCE [LARGE SCALE GENOMIC DNA]</scope>
</reference>
<evidence type="ECO:0008006" key="8">
    <source>
        <dbReference type="Google" id="ProtNLM"/>
    </source>
</evidence>
<dbReference type="HOGENOM" id="CLU_053777_0_0_1"/>
<keyword evidence="2" id="KW-0964">Secreted</keyword>
<evidence type="ECO:0000256" key="1">
    <source>
        <dbReference type="ARBA" id="ARBA00004613"/>
    </source>
</evidence>
<name>D8SX21_SELML</name>
<dbReference type="FunCoup" id="D8SX21">
    <property type="interactions" value="18"/>
</dbReference>
<evidence type="ECO:0000256" key="4">
    <source>
        <dbReference type="ARBA" id="ARBA00023591"/>
    </source>
</evidence>
<dbReference type="InParanoid" id="D8SX21"/>
<comment type="subcellular location">
    <subcellularLocation>
        <location evidence="1">Secreted</location>
    </subcellularLocation>
</comment>
<comment type="similarity">
    <text evidence="4">Belongs to the EXORDIUM family.</text>
</comment>
<keyword evidence="7" id="KW-1185">Reference proteome</keyword>
<protein>
    <recommendedName>
        <fullName evidence="8">Phosphate-induced protein 1</fullName>
    </recommendedName>
</protein>
<sequence length="347" mass="37788">MILALLSLLAPSYILVDGRGLALATTPRAFSPFRPWPKDSAKYSATAAALESSKAFEGSSDYVHMKYHMGPVLSPKMHVYIVWYGAWDASDKAIIKDFLLSISTHKLEAPSVAKWWRTVRLYTDQTGHNITDSVIIGAEHDAHYSHGHSLTRMSVQQVLKSALAENNGSLPVNSHGGLYLLLSSEDVLMQEFCRAVCGFHYFTFPSIVGYTLPYAWVGNSGKQCPEVCAYPFAIPSYMPHTQPMKPPNANRGVDGMISVIGHELAEMSSNPLINAWYAGTDPTAPTEIADLCEGMYGTGAGGGYTGSVLTDDKGASYNLNGIHGRKYLVQWVWSPVLSACFGPNAQD</sequence>
<accession>D8SX21</accession>
<feature type="signal peptide" evidence="5">
    <location>
        <begin position="1"/>
        <end position="18"/>
    </location>
</feature>
<organism evidence="7">
    <name type="scientific">Selaginella moellendorffii</name>
    <name type="common">Spikemoss</name>
    <dbReference type="NCBI Taxonomy" id="88036"/>
    <lineage>
        <taxon>Eukaryota</taxon>
        <taxon>Viridiplantae</taxon>
        <taxon>Streptophyta</taxon>
        <taxon>Embryophyta</taxon>
        <taxon>Tracheophyta</taxon>
        <taxon>Lycopodiopsida</taxon>
        <taxon>Selaginellales</taxon>
        <taxon>Selaginellaceae</taxon>
        <taxon>Selaginella</taxon>
    </lineage>
</organism>
<dbReference type="KEGG" id="smo:SELMODRAFT_126979"/>
<dbReference type="Pfam" id="PF04674">
    <property type="entry name" value="Phi_1"/>
    <property type="match status" value="1"/>
</dbReference>
<dbReference type="eggNOG" id="ENOG502QQ2C">
    <property type="taxonomic scope" value="Eukaryota"/>
</dbReference>
<dbReference type="OrthoDB" id="2016249at2759"/>
<dbReference type="Gramene" id="EFJ10958">
    <property type="protein sequence ID" value="EFJ10958"/>
    <property type="gene ID" value="SELMODRAFT_126979"/>
</dbReference>